<dbReference type="Gene3D" id="3.30.70.1450">
    <property type="entry name" value="Regulator of K+ conductance, C-terminal domain"/>
    <property type="match status" value="1"/>
</dbReference>
<sequence length="219" mass="23966">MKKQYAVIGLGRFGSSLAKELIELGFDVLGIDSSEQTVEKLNGILTRAVIADSTDIEALKALGIGNFDCVIVAIGNDIQSSILTSMLLKELEVKTVVAKALTELHGKVLNKMGVDRIVYPERDMGIRVAHQLASPNLLDYIEISKDYTVAELSVPKRLSGLSLKELDLRVKYGCSVIAINRKDSVTIAPMGTDILNDSDVMVIIGNNQQIIDFEREFID</sequence>
<dbReference type="KEGG" id="ppsc:EHS13_29525"/>
<dbReference type="AlphaFoldDB" id="A0A6B8RTU0"/>
<dbReference type="InterPro" id="IPR003148">
    <property type="entry name" value="RCK_N"/>
</dbReference>
<dbReference type="SUPFAM" id="SSF116726">
    <property type="entry name" value="TrkA C-terminal domain-like"/>
    <property type="match status" value="1"/>
</dbReference>
<feature type="domain" description="RCK N-terminal" evidence="1">
    <location>
        <begin position="2"/>
        <end position="118"/>
    </location>
</feature>
<dbReference type="InterPro" id="IPR036291">
    <property type="entry name" value="NAD(P)-bd_dom_sf"/>
</dbReference>
<dbReference type="InterPro" id="IPR036721">
    <property type="entry name" value="RCK_C_sf"/>
</dbReference>
<evidence type="ECO:0000259" key="2">
    <source>
        <dbReference type="PROSITE" id="PS51202"/>
    </source>
</evidence>
<reference evidence="4" key="1">
    <citation type="submission" date="2018-11" db="EMBL/GenBank/DDBJ databases">
        <title>Complete genome sequence of Paenibacillus sp. ML311-T8.</title>
        <authorList>
            <person name="Nam Y.-D."/>
            <person name="Kang J."/>
            <person name="Chung W.-H."/>
            <person name="Park Y.S."/>
        </authorList>
    </citation>
    <scope>NUCLEOTIDE SEQUENCE [LARGE SCALE GENOMIC DNA]</scope>
    <source>
        <strain evidence="4">ML311-T8</strain>
    </source>
</reference>
<dbReference type="PROSITE" id="PS51202">
    <property type="entry name" value="RCK_C"/>
    <property type="match status" value="1"/>
</dbReference>
<feature type="domain" description="RCK C-terminal" evidence="2">
    <location>
        <begin position="135"/>
        <end position="219"/>
    </location>
</feature>
<dbReference type="Gene3D" id="3.40.50.720">
    <property type="entry name" value="NAD(P)-binding Rossmann-like Domain"/>
    <property type="match status" value="1"/>
</dbReference>
<dbReference type="PANTHER" id="PTHR43833">
    <property type="entry name" value="POTASSIUM CHANNEL PROTEIN 2-RELATED-RELATED"/>
    <property type="match status" value="1"/>
</dbReference>
<dbReference type="InterPro" id="IPR006037">
    <property type="entry name" value="RCK_C"/>
</dbReference>
<proteinExistence type="predicted"/>
<dbReference type="RefSeq" id="WP_155703835.1">
    <property type="nucleotide sequence ID" value="NZ_CP034235.1"/>
</dbReference>
<dbReference type="PROSITE" id="PS51201">
    <property type="entry name" value="RCK_N"/>
    <property type="match status" value="1"/>
</dbReference>
<evidence type="ECO:0000313" key="4">
    <source>
        <dbReference type="Proteomes" id="UP000426246"/>
    </source>
</evidence>
<protein>
    <submittedName>
        <fullName evidence="3">TrkA family potassium uptake protein</fullName>
    </submittedName>
</protein>
<dbReference type="GO" id="GO:0006813">
    <property type="term" value="P:potassium ion transport"/>
    <property type="evidence" value="ECO:0007669"/>
    <property type="project" value="InterPro"/>
</dbReference>
<gene>
    <name evidence="3" type="ORF">EHS13_29525</name>
</gene>
<dbReference type="Proteomes" id="UP000426246">
    <property type="component" value="Chromosome"/>
</dbReference>
<dbReference type="InterPro" id="IPR050721">
    <property type="entry name" value="Trk_Ktr_HKT_K-transport"/>
</dbReference>
<name>A0A6B8RTU0_9BACL</name>
<dbReference type="GO" id="GO:0008324">
    <property type="term" value="F:monoatomic cation transmembrane transporter activity"/>
    <property type="evidence" value="ECO:0007669"/>
    <property type="project" value="InterPro"/>
</dbReference>
<dbReference type="SUPFAM" id="SSF51735">
    <property type="entry name" value="NAD(P)-binding Rossmann-fold domains"/>
    <property type="match status" value="1"/>
</dbReference>
<evidence type="ECO:0000313" key="3">
    <source>
        <dbReference type="EMBL" id="QGQ98726.1"/>
    </source>
</evidence>
<dbReference type="EMBL" id="CP034235">
    <property type="protein sequence ID" value="QGQ98726.1"/>
    <property type="molecule type" value="Genomic_DNA"/>
</dbReference>
<dbReference type="OrthoDB" id="9776294at2"/>
<organism evidence="3 4">
    <name type="scientific">Paenibacillus psychroresistens</name>
    <dbReference type="NCBI Taxonomy" id="1778678"/>
    <lineage>
        <taxon>Bacteria</taxon>
        <taxon>Bacillati</taxon>
        <taxon>Bacillota</taxon>
        <taxon>Bacilli</taxon>
        <taxon>Bacillales</taxon>
        <taxon>Paenibacillaceae</taxon>
        <taxon>Paenibacillus</taxon>
    </lineage>
</organism>
<keyword evidence="4" id="KW-1185">Reference proteome</keyword>
<accession>A0A6B8RTU0</accession>
<dbReference type="Pfam" id="PF02254">
    <property type="entry name" value="TrkA_N"/>
    <property type="match status" value="1"/>
</dbReference>
<evidence type="ECO:0000259" key="1">
    <source>
        <dbReference type="PROSITE" id="PS51201"/>
    </source>
</evidence>
<dbReference type="PANTHER" id="PTHR43833:SF7">
    <property type="entry name" value="KTR SYSTEM POTASSIUM UPTAKE PROTEIN C"/>
    <property type="match status" value="1"/>
</dbReference>
<dbReference type="Pfam" id="PF02080">
    <property type="entry name" value="TrkA_C"/>
    <property type="match status" value="1"/>
</dbReference>